<dbReference type="RefSeq" id="XP_011395871.1">
    <property type="nucleotide sequence ID" value="XM_011397569.1"/>
</dbReference>
<accession>A0A087SBA0</accession>
<evidence type="ECO:0000313" key="5">
    <source>
        <dbReference type="Proteomes" id="UP000028924"/>
    </source>
</evidence>
<name>A0A087SBA0_AUXPR</name>
<dbReference type="Proteomes" id="UP000028924">
    <property type="component" value="Unassembled WGS sequence"/>
</dbReference>
<keyword evidence="1" id="KW-0732">Signal</keyword>
<dbReference type="Pfam" id="PF13668">
    <property type="entry name" value="Ferritin_2"/>
    <property type="match status" value="1"/>
</dbReference>
<evidence type="ECO:0000313" key="6">
    <source>
        <dbReference type="Proteomes" id="UP000279271"/>
    </source>
</evidence>
<reference evidence="3 5" key="1">
    <citation type="journal article" date="2014" name="BMC Genomics">
        <title>Oil accumulation mechanisms of the oleaginous microalga Chlorella protothecoides revealed through its genome, transcriptomes, and proteomes.</title>
        <authorList>
            <person name="Gao C."/>
            <person name="Wang Y."/>
            <person name="Shen Y."/>
            <person name="Yan D."/>
            <person name="He X."/>
            <person name="Dai J."/>
            <person name="Wu Q."/>
        </authorList>
    </citation>
    <scope>NUCLEOTIDE SEQUENCE [LARGE SCALE GENOMIC DNA]</scope>
    <source>
        <strain evidence="3 5">0710</strain>
    </source>
</reference>
<evidence type="ECO:0000313" key="3">
    <source>
        <dbReference type="EMBL" id="KFM23004.1"/>
    </source>
</evidence>
<proteinExistence type="predicted"/>
<feature type="signal peptide" evidence="1">
    <location>
        <begin position="1"/>
        <end position="23"/>
    </location>
</feature>
<dbReference type="PANTHER" id="PTHR31694">
    <property type="entry name" value="DESICCATION-LIKE PROTEIN"/>
    <property type="match status" value="1"/>
</dbReference>
<dbReference type="eggNOG" id="ENOG502QR8B">
    <property type="taxonomic scope" value="Eukaryota"/>
</dbReference>
<reference evidence="6" key="3">
    <citation type="journal article" date="2018" name="Algal Res.">
        <title>Characterization of plant carbon substrate utilization by Auxenochlorella protothecoides.</title>
        <authorList>
            <person name="Vogler B.W."/>
            <person name="Starkenburg S.R."/>
            <person name="Sudasinghe N."/>
            <person name="Schambach J.Y."/>
            <person name="Rollin J.A."/>
            <person name="Pattathil S."/>
            <person name="Barry A.N."/>
        </authorList>
    </citation>
    <scope>NUCLEOTIDE SEQUENCE [LARGE SCALE GENOMIC DNA]</scope>
    <source>
        <strain evidence="6">UTEX 25</strain>
    </source>
</reference>
<sequence length="277" mass="28609">MVSRASVLAFIAITLVAAPCALAITDTDILNFALNLEYLEASFYSYAARGVGLDSDLTGSGPEVIGGEKANLTEKGQFFAEALAVDEINHVRLLRSVLGDAAVPIPAIDLGPAFAAAANAALNLTLDPPFTPYANDLFFYHGAFIFEDVGVTAYLGALPSISDTTYVPTAAGIAAVEAYHAGAVRAFLLGDIDTVTPYGVPVSTIVDAIAALRETVQGEPVDAFDLGGSESAPLFVPASANTSVAFSRDPSQILAVVYLGGTDKGGFFPEGLNGNIK</sequence>
<dbReference type="AlphaFoldDB" id="A0A087SBA0"/>
<dbReference type="GeneID" id="23611753"/>
<dbReference type="EMBL" id="KL662085">
    <property type="protein sequence ID" value="KFM23004.1"/>
    <property type="molecule type" value="Genomic_DNA"/>
</dbReference>
<dbReference type="InterPro" id="IPR052965">
    <property type="entry name" value="Pigment-catalase-like"/>
</dbReference>
<reference evidence="4" key="5">
    <citation type="submission" date="2018-11" db="EMBL/GenBank/DDBJ databases">
        <title>Characterization of plant carbon substrate utilization by Auxenochlorella protothecoides.</title>
        <authorList>
            <person name="Vogler B.W."/>
            <person name="Starkenburg S.R."/>
            <person name="Sudasinghe N."/>
            <person name="Schambach J.Y."/>
            <person name="Rollin J.A."/>
            <person name="Pattathil S."/>
            <person name="Barry A.N."/>
        </authorList>
    </citation>
    <scope>NUCLEOTIDE SEQUENCE [LARGE SCALE GENOMIC DNA]</scope>
    <source>
        <strain evidence="4">UTEX 25</strain>
    </source>
</reference>
<evidence type="ECO:0000313" key="2">
    <source>
        <dbReference type="EMBL" id="JAT69195.1"/>
    </source>
</evidence>
<organism evidence="3 5">
    <name type="scientific">Auxenochlorella protothecoides</name>
    <name type="common">Green microalga</name>
    <name type="synonym">Chlorella protothecoides</name>
    <dbReference type="NCBI Taxonomy" id="3075"/>
    <lineage>
        <taxon>Eukaryota</taxon>
        <taxon>Viridiplantae</taxon>
        <taxon>Chlorophyta</taxon>
        <taxon>core chlorophytes</taxon>
        <taxon>Trebouxiophyceae</taxon>
        <taxon>Chlorellales</taxon>
        <taxon>Chlorellaceae</taxon>
        <taxon>Auxenochlorella</taxon>
    </lineage>
</organism>
<evidence type="ECO:0000256" key="1">
    <source>
        <dbReference type="SAM" id="SignalP"/>
    </source>
</evidence>
<dbReference type="PANTHER" id="PTHR31694:SF26">
    <property type="entry name" value="OS05G0151100 PROTEIN"/>
    <property type="match status" value="1"/>
</dbReference>
<gene>
    <name evidence="4" type="ORF">APUTEX25_004145</name>
    <name evidence="3" type="ORF">F751_0362</name>
    <name evidence="2" type="ORF">g.35396</name>
</gene>
<dbReference type="EMBL" id="GDKF01009427">
    <property type="protein sequence ID" value="JAT69195.1"/>
    <property type="molecule type" value="Transcribed_RNA"/>
</dbReference>
<feature type="chain" id="PRO_5014218772" evidence="1">
    <location>
        <begin position="24"/>
        <end position="277"/>
    </location>
</feature>
<reference evidence="2" key="2">
    <citation type="submission" date="2015-08" db="EMBL/GenBank/DDBJ databases">
        <authorList>
            <person name="Babu N.S."/>
            <person name="Beckwith C.J."/>
            <person name="Beseler K.G."/>
            <person name="Brison A."/>
            <person name="Carone J.V."/>
            <person name="Caskin T.P."/>
            <person name="Diamond M."/>
            <person name="Durham M.E."/>
            <person name="Foxe J.M."/>
            <person name="Go M."/>
            <person name="Henderson B.A."/>
            <person name="Jones I.B."/>
            <person name="McGettigan J.A."/>
            <person name="Micheletti S.J."/>
            <person name="Nasrallah M.E."/>
            <person name="Ortiz D."/>
            <person name="Piller C.R."/>
            <person name="Privatt S.R."/>
            <person name="Schneider S.L."/>
            <person name="Sharp S."/>
            <person name="Smith T.C."/>
            <person name="Stanton J.D."/>
            <person name="Ullery H.E."/>
            <person name="Wilson R.J."/>
            <person name="Serrano M.G."/>
            <person name="Buck G."/>
            <person name="Lee V."/>
            <person name="Wang Y."/>
            <person name="Carvalho R."/>
            <person name="Voegtly L."/>
            <person name="Shi R."/>
            <person name="Duckworth R."/>
            <person name="Johnson A."/>
            <person name="Loviza R."/>
            <person name="Walstead R."/>
            <person name="Shah Z."/>
            <person name="Kiflezghi M."/>
            <person name="Wade K."/>
            <person name="Ball S.L."/>
            <person name="Bradley K.W."/>
            <person name="Asai D.J."/>
            <person name="Bowman C.A."/>
            <person name="Russell D.A."/>
            <person name="Pope W.H."/>
            <person name="Jacobs-Sera D."/>
            <person name="Hendrix R.W."/>
            <person name="Hatfull G.F."/>
        </authorList>
    </citation>
    <scope>NUCLEOTIDE SEQUENCE</scope>
</reference>
<dbReference type="OrthoDB" id="1001765at2759"/>
<keyword evidence="5" id="KW-1185">Reference proteome</keyword>
<evidence type="ECO:0000313" key="4">
    <source>
        <dbReference type="EMBL" id="RMZ57311.1"/>
    </source>
</evidence>
<dbReference type="KEGG" id="apro:F751_0362"/>
<protein>
    <submittedName>
        <fullName evidence="3">Desiccation-related protein PCC13-62</fullName>
    </submittedName>
</protein>
<dbReference type="SUPFAM" id="SSF47240">
    <property type="entry name" value="Ferritin-like"/>
    <property type="match status" value="1"/>
</dbReference>
<dbReference type="InterPro" id="IPR009078">
    <property type="entry name" value="Ferritin-like_SF"/>
</dbReference>
<dbReference type="EMBL" id="QOKY01000128">
    <property type="protein sequence ID" value="RMZ57311.1"/>
    <property type="molecule type" value="Genomic_DNA"/>
</dbReference>
<dbReference type="Proteomes" id="UP000279271">
    <property type="component" value="Unassembled WGS sequence"/>
</dbReference>
<reference evidence="4" key="4">
    <citation type="submission" date="2018-10" db="EMBL/GenBank/DDBJ databases">
        <authorList>
            <person name="Hovde B."/>
            <person name="Zhang X."/>
        </authorList>
    </citation>
    <scope>NUCLEOTIDE SEQUENCE [LARGE SCALE GENOMIC DNA]</scope>
    <source>
        <strain evidence="4">UTEX 25</strain>
    </source>
</reference>